<protein>
    <submittedName>
        <fullName evidence="6">Ankyrin repeat-containing domain protein</fullName>
    </submittedName>
</protein>
<feature type="repeat" description="ANK" evidence="3">
    <location>
        <begin position="1093"/>
        <end position="1125"/>
    </location>
</feature>
<dbReference type="InterPro" id="IPR036770">
    <property type="entry name" value="Ankyrin_rpt-contain_sf"/>
</dbReference>
<feature type="region of interest" description="Disordered" evidence="4">
    <location>
        <begin position="198"/>
        <end position="221"/>
    </location>
</feature>
<dbReference type="PANTHER" id="PTHR24198:SF165">
    <property type="entry name" value="ANKYRIN REPEAT-CONTAINING PROTEIN-RELATED"/>
    <property type="match status" value="1"/>
</dbReference>
<dbReference type="Gene3D" id="1.25.40.20">
    <property type="entry name" value="Ankyrin repeat-containing domain"/>
    <property type="match status" value="4"/>
</dbReference>
<dbReference type="InterPro" id="IPR025676">
    <property type="entry name" value="Clr5_dom"/>
</dbReference>
<evidence type="ECO:0000313" key="6">
    <source>
        <dbReference type="EMBL" id="KAK3323145.1"/>
    </source>
</evidence>
<dbReference type="Pfam" id="PF12796">
    <property type="entry name" value="Ank_2"/>
    <property type="match status" value="1"/>
</dbReference>
<keyword evidence="7" id="KW-1185">Reference proteome</keyword>
<feature type="region of interest" description="Disordered" evidence="4">
    <location>
        <begin position="1187"/>
        <end position="1220"/>
    </location>
</feature>
<evidence type="ECO:0000256" key="4">
    <source>
        <dbReference type="SAM" id="MobiDB-lite"/>
    </source>
</evidence>
<gene>
    <name evidence="6" type="ORF">B0T19DRAFT_198513</name>
</gene>
<evidence type="ECO:0000256" key="3">
    <source>
        <dbReference type="PROSITE-ProRule" id="PRU00023"/>
    </source>
</evidence>
<dbReference type="Pfam" id="PF00023">
    <property type="entry name" value="Ank"/>
    <property type="match status" value="1"/>
</dbReference>
<dbReference type="PROSITE" id="PS50088">
    <property type="entry name" value="ANK_REPEAT"/>
    <property type="match status" value="4"/>
</dbReference>
<evidence type="ECO:0000256" key="1">
    <source>
        <dbReference type="ARBA" id="ARBA00022737"/>
    </source>
</evidence>
<evidence type="ECO:0000256" key="2">
    <source>
        <dbReference type="ARBA" id="ARBA00023043"/>
    </source>
</evidence>
<accession>A0AAE0IDV8</accession>
<comment type="caution">
    <text evidence="6">The sequence shown here is derived from an EMBL/GenBank/DDBJ whole genome shotgun (WGS) entry which is preliminary data.</text>
</comment>
<dbReference type="Proteomes" id="UP001286456">
    <property type="component" value="Unassembled WGS sequence"/>
</dbReference>
<keyword evidence="1" id="KW-0677">Repeat</keyword>
<organism evidence="6 7">
    <name type="scientific">Cercophora scortea</name>
    <dbReference type="NCBI Taxonomy" id="314031"/>
    <lineage>
        <taxon>Eukaryota</taxon>
        <taxon>Fungi</taxon>
        <taxon>Dikarya</taxon>
        <taxon>Ascomycota</taxon>
        <taxon>Pezizomycotina</taxon>
        <taxon>Sordariomycetes</taxon>
        <taxon>Sordariomycetidae</taxon>
        <taxon>Sordariales</taxon>
        <taxon>Lasiosphaeriaceae</taxon>
        <taxon>Cercophora</taxon>
    </lineage>
</organism>
<feature type="domain" description="Clr5" evidence="5">
    <location>
        <begin position="9"/>
        <end position="58"/>
    </location>
</feature>
<dbReference type="EMBL" id="JAUEPO010000004">
    <property type="protein sequence ID" value="KAK3323145.1"/>
    <property type="molecule type" value="Genomic_DNA"/>
</dbReference>
<evidence type="ECO:0000259" key="5">
    <source>
        <dbReference type="Pfam" id="PF14420"/>
    </source>
</evidence>
<sequence>MPRPRIRGWDEHREEIVYYYVTQNWSLDEVRKFMKERRGFDSSDASYRRQFKEWQVCKTVRTRELRSVAIKREIRRMAGKETRIVIRDKMIPETRVQRSLERQRVSVLDIANHQYRERVETSPSSETSALVRLRSPSPDIRQSYYQPVPGGSTPWIELLGLFRSLTIGEKGTATQAASALNLPTSPIALNNLLPSQSSTRALGSSSARSGVNTSSHGEDFAPRAATRTTGHTLILNPQAFVVQLFLLGNNFTLPEAGSSGYAANGNPMHVTQDERVVNALQQIRRHAGPEHFKALLSMQNPYMDAIKEKAFPSVLRMAAGNLVLLKDLLETGVSPNTFINTPSRYASRQSALHYAAGIKDERTAVKVVDLLVKFGALAHHVALDETSPRPRRVDHSAFMPAIRLQHLTVVKRLIEAKYHVRCEELLAAIETGNDELMDSILDACPDFDSSAAYGFRRSVDCVLSLAGELTPLGLTAVLGDIRMAKRLLAKGANIETEQFSSCIWTILAPDYDEGCGAGSRSDLDPYRRRWSTTVLGLAMLRGHHQMALFLVREGQLGAKTDVPRICGKVDPLLIACRRGYDEIALELLSAGADVRVVDDTYKHEIPCCQTATLLGAMVQRWGKDVYLHLLWISLISKGASIHHALLVAIWAKHHTLVRHLLDIRGLAPTLDELFHRNPNSLLHAHPSRSTAERIHGAVLRAAQDNDYKRVTYLLGFMTSFIWPITGLRFGGRWSRGFSTHDLEERMFDEMRHAIQDNNQTLVMGLLELDVPLDQAQAGSTALGWAVESGFVEIAKFLYDAGAREMQKLCSIPSVAMFDFLEQRGLLLGILPIRGSKILAKAISTGNLSVAEKILGYSNLKLTCRPLLEAVESKNTRLVEMLIARGTPVDSLVVVSALEISTKPEFDDILRALLSPSAHLKFHPLRAELIERTIVRRIEDYWTSVLLVAVRLGNPHVLQKLLELVIWGPERMGVALTAAILWNRRVLVRKLRDEGASLEEAVVGDPMNGFGDEEEASSALDAAVACENVELAADLIKAGARVNMSLAEKDGKDLDNPRLPRTPLQRAAEIGHYRLVCLLLDAHADVNAPPAEYGGITALQGAAIGGHLRIATRLLEANADVNAKGSKQYGRTALEGAAEHGRLEMVVLLLEKGAGITGVHRNQYTRAVKLAEEEGHYALAKMLKSRGGWDESDERAPFDPDYSLAGDDIGSEEDSDDEISGGESIQEEKAFQATPVAMGSTEVESVVSHELGTWNVLETHGGMMVDQALELAQVPDPLQTHSLIPDPMNEFGAGMDSFFGGDDIMNLYFPIEGSRRGEYGHGHEQAQLAAPLMTSTRVEEVFDDREPSKQAAGDGMEGVEFPGNALEFKDWPVSGSGGGMYFDFEQHEGQTVAGWNEQGQAESAAATALDNPEFIDNFSWLDEQIGSGESAQDILWDGN</sequence>
<dbReference type="PANTHER" id="PTHR24198">
    <property type="entry name" value="ANKYRIN REPEAT AND PROTEIN KINASE DOMAIN-CONTAINING PROTEIN"/>
    <property type="match status" value="1"/>
</dbReference>
<feature type="repeat" description="ANK" evidence="3">
    <location>
        <begin position="567"/>
        <end position="599"/>
    </location>
</feature>
<reference evidence="6" key="2">
    <citation type="submission" date="2023-06" db="EMBL/GenBank/DDBJ databases">
        <authorList>
            <consortium name="Lawrence Berkeley National Laboratory"/>
            <person name="Haridas S."/>
            <person name="Hensen N."/>
            <person name="Bonometti L."/>
            <person name="Westerberg I."/>
            <person name="Brannstrom I.O."/>
            <person name="Guillou S."/>
            <person name="Cros-Aarteil S."/>
            <person name="Calhoun S."/>
            <person name="Kuo A."/>
            <person name="Mondo S."/>
            <person name="Pangilinan J."/>
            <person name="Riley R."/>
            <person name="Labutti K."/>
            <person name="Andreopoulos B."/>
            <person name="Lipzen A."/>
            <person name="Chen C."/>
            <person name="Yanf M."/>
            <person name="Daum C."/>
            <person name="Ng V."/>
            <person name="Clum A."/>
            <person name="Steindorff A."/>
            <person name="Ohm R."/>
            <person name="Martin F."/>
            <person name="Silar P."/>
            <person name="Natvig D."/>
            <person name="Lalanne C."/>
            <person name="Gautier V."/>
            <person name="Ament-Velasquez S.L."/>
            <person name="Kruys A."/>
            <person name="Hutchinson M.I."/>
            <person name="Powell A.J."/>
            <person name="Barry K."/>
            <person name="Miller A.N."/>
            <person name="Grigoriev I.V."/>
            <person name="Debuchy R."/>
            <person name="Gladieux P."/>
            <person name="Thoren M.H."/>
            <person name="Johannesson H."/>
        </authorList>
    </citation>
    <scope>NUCLEOTIDE SEQUENCE</scope>
    <source>
        <strain evidence="6">SMH4131-1</strain>
    </source>
</reference>
<dbReference type="SUPFAM" id="SSF48403">
    <property type="entry name" value="Ankyrin repeat"/>
    <property type="match status" value="4"/>
</dbReference>
<evidence type="ECO:0000313" key="7">
    <source>
        <dbReference type="Proteomes" id="UP001286456"/>
    </source>
</evidence>
<name>A0AAE0IDV8_9PEZI</name>
<feature type="repeat" description="ANK" evidence="3">
    <location>
        <begin position="1058"/>
        <end position="1090"/>
    </location>
</feature>
<reference evidence="6" key="1">
    <citation type="journal article" date="2023" name="Mol. Phylogenet. Evol.">
        <title>Genome-scale phylogeny and comparative genomics of the fungal order Sordariales.</title>
        <authorList>
            <person name="Hensen N."/>
            <person name="Bonometti L."/>
            <person name="Westerberg I."/>
            <person name="Brannstrom I.O."/>
            <person name="Guillou S."/>
            <person name="Cros-Aarteil S."/>
            <person name="Calhoun S."/>
            <person name="Haridas S."/>
            <person name="Kuo A."/>
            <person name="Mondo S."/>
            <person name="Pangilinan J."/>
            <person name="Riley R."/>
            <person name="LaButti K."/>
            <person name="Andreopoulos B."/>
            <person name="Lipzen A."/>
            <person name="Chen C."/>
            <person name="Yan M."/>
            <person name="Daum C."/>
            <person name="Ng V."/>
            <person name="Clum A."/>
            <person name="Steindorff A."/>
            <person name="Ohm R.A."/>
            <person name="Martin F."/>
            <person name="Silar P."/>
            <person name="Natvig D.O."/>
            <person name="Lalanne C."/>
            <person name="Gautier V."/>
            <person name="Ament-Velasquez S.L."/>
            <person name="Kruys A."/>
            <person name="Hutchinson M.I."/>
            <person name="Powell A.J."/>
            <person name="Barry K."/>
            <person name="Miller A.N."/>
            <person name="Grigoriev I.V."/>
            <person name="Debuchy R."/>
            <person name="Gladieux P."/>
            <person name="Hiltunen Thoren M."/>
            <person name="Johannesson H."/>
        </authorList>
    </citation>
    <scope>NUCLEOTIDE SEQUENCE</scope>
    <source>
        <strain evidence="6">SMH4131-1</strain>
    </source>
</reference>
<feature type="repeat" description="ANK" evidence="3">
    <location>
        <begin position="1128"/>
        <end position="1160"/>
    </location>
</feature>
<dbReference type="Pfam" id="PF14420">
    <property type="entry name" value="Clr5"/>
    <property type="match status" value="1"/>
</dbReference>
<proteinExistence type="predicted"/>
<dbReference type="SMART" id="SM00248">
    <property type="entry name" value="ANK"/>
    <property type="match status" value="14"/>
</dbReference>
<feature type="compositionally biased region" description="Polar residues" evidence="4">
    <location>
        <begin position="198"/>
        <end position="215"/>
    </location>
</feature>
<keyword evidence="2 3" id="KW-0040">ANK repeat</keyword>
<feature type="compositionally biased region" description="Acidic residues" evidence="4">
    <location>
        <begin position="1208"/>
        <end position="1219"/>
    </location>
</feature>
<dbReference type="InterPro" id="IPR002110">
    <property type="entry name" value="Ankyrin_rpt"/>
</dbReference>
<dbReference type="PROSITE" id="PS50297">
    <property type="entry name" value="ANK_REP_REGION"/>
    <property type="match status" value="3"/>
</dbReference>